<proteinExistence type="predicted"/>
<dbReference type="Proteomes" id="UP000555448">
    <property type="component" value="Unassembled WGS sequence"/>
</dbReference>
<organism evidence="2 3">
    <name type="scientific">Novosphingobium chloroacetimidivorans</name>
    <dbReference type="NCBI Taxonomy" id="1428314"/>
    <lineage>
        <taxon>Bacteria</taxon>
        <taxon>Pseudomonadati</taxon>
        <taxon>Pseudomonadota</taxon>
        <taxon>Alphaproteobacteria</taxon>
        <taxon>Sphingomonadales</taxon>
        <taxon>Sphingomonadaceae</taxon>
        <taxon>Novosphingobium</taxon>
    </lineage>
</organism>
<dbReference type="AlphaFoldDB" id="A0A7W7K7K1"/>
<evidence type="ECO:0000313" key="2">
    <source>
        <dbReference type="EMBL" id="MBB4857199.1"/>
    </source>
</evidence>
<dbReference type="EMBL" id="JACHLR010000002">
    <property type="protein sequence ID" value="MBB4857199.1"/>
    <property type="molecule type" value="Genomic_DNA"/>
</dbReference>
<evidence type="ECO:0000313" key="3">
    <source>
        <dbReference type="Proteomes" id="UP000555448"/>
    </source>
</evidence>
<keyword evidence="3" id="KW-1185">Reference proteome</keyword>
<dbReference type="RefSeq" id="WP_184242492.1">
    <property type="nucleotide sequence ID" value="NZ_JACHLR010000002.1"/>
</dbReference>
<evidence type="ECO:0000256" key="1">
    <source>
        <dbReference type="SAM" id="MobiDB-lite"/>
    </source>
</evidence>
<accession>A0A7W7K7K1</accession>
<feature type="region of interest" description="Disordered" evidence="1">
    <location>
        <begin position="103"/>
        <end position="159"/>
    </location>
</feature>
<gene>
    <name evidence="2" type="ORF">HNO88_000506</name>
</gene>
<comment type="caution">
    <text evidence="2">The sequence shown here is derived from an EMBL/GenBank/DDBJ whole genome shotgun (WGS) entry which is preliminary data.</text>
</comment>
<feature type="compositionally biased region" description="Low complexity" evidence="1">
    <location>
        <begin position="127"/>
        <end position="143"/>
    </location>
</feature>
<sequence>MSAGNPLLGTATFLYPADGGQEYRLTLNNRVWIEAEDVLGYSILDAVEELRLALKTGRNPRLKVMCAIVYGGLRQHHADVTETDVVDMFMSGEPDFKEAVLKAMRGAQLPDTPDDASGNGAAPQGAPTSSSVGTGSGSSSPGVKPATPRKASGKKLRVR</sequence>
<reference evidence="2 3" key="1">
    <citation type="submission" date="2020-08" db="EMBL/GenBank/DDBJ databases">
        <title>Functional genomics of gut bacteria from endangered species of beetles.</title>
        <authorList>
            <person name="Carlos-Shanley C."/>
        </authorList>
    </citation>
    <scope>NUCLEOTIDE SEQUENCE [LARGE SCALE GENOMIC DNA]</scope>
    <source>
        <strain evidence="2 3">S00245</strain>
    </source>
</reference>
<name>A0A7W7K7K1_9SPHN</name>
<protein>
    <submittedName>
        <fullName evidence="2">Uncharacterized protein</fullName>
    </submittedName>
</protein>